<keyword evidence="2" id="KW-1185">Reference proteome</keyword>
<comment type="caution">
    <text evidence="1">The sequence shown here is derived from an EMBL/GenBank/DDBJ whole genome shotgun (WGS) entry which is preliminary data.</text>
</comment>
<evidence type="ECO:0000313" key="2">
    <source>
        <dbReference type="Proteomes" id="UP000887458"/>
    </source>
</evidence>
<protein>
    <submittedName>
        <fullName evidence="1">Uncharacterized protein</fullName>
    </submittedName>
</protein>
<sequence>MIKISFSFFHTTTTKKKAAEYHQYTYFTLVGKNYLLLARYIGLLCVYYCTNNFRNIFVLKIESYKYQM</sequence>
<name>A0ABQ8JBZ4_DERPT</name>
<dbReference type="Proteomes" id="UP000887458">
    <property type="component" value="Unassembled WGS sequence"/>
</dbReference>
<gene>
    <name evidence="1" type="ORF">DERP_001753</name>
</gene>
<dbReference type="EMBL" id="NJHN03000054">
    <property type="protein sequence ID" value="KAH9419920.1"/>
    <property type="molecule type" value="Genomic_DNA"/>
</dbReference>
<proteinExistence type="predicted"/>
<reference evidence="1 2" key="1">
    <citation type="journal article" date="2018" name="J. Allergy Clin. Immunol.">
        <title>High-quality assembly of Dermatophagoides pteronyssinus genome and transcriptome reveals a wide range of novel allergens.</title>
        <authorList>
            <person name="Liu X.Y."/>
            <person name="Yang K.Y."/>
            <person name="Wang M.Q."/>
            <person name="Kwok J.S."/>
            <person name="Zeng X."/>
            <person name="Yang Z."/>
            <person name="Xiao X.J."/>
            <person name="Lau C.P."/>
            <person name="Li Y."/>
            <person name="Huang Z.M."/>
            <person name="Ba J.G."/>
            <person name="Yim A.K."/>
            <person name="Ouyang C.Y."/>
            <person name="Ngai S.M."/>
            <person name="Chan T.F."/>
            <person name="Leung E.L."/>
            <person name="Liu L."/>
            <person name="Liu Z.G."/>
            <person name="Tsui S.K."/>
        </authorList>
    </citation>
    <scope>NUCLEOTIDE SEQUENCE [LARGE SCALE GENOMIC DNA]</scope>
    <source>
        <strain evidence="1">Derp</strain>
    </source>
</reference>
<organism evidence="1 2">
    <name type="scientific">Dermatophagoides pteronyssinus</name>
    <name type="common">European house dust mite</name>
    <dbReference type="NCBI Taxonomy" id="6956"/>
    <lineage>
        <taxon>Eukaryota</taxon>
        <taxon>Metazoa</taxon>
        <taxon>Ecdysozoa</taxon>
        <taxon>Arthropoda</taxon>
        <taxon>Chelicerata</taxon>
        <taxon>Arachnida</taxon>
        <taxon>Acari</taxon>
        <taxon>Acariformes</taxon>
        <taxon>Sarcoptiformes</taxon>
        <taxon>Astigmata</taxon>
        <taxon>Psoroptidia</taxon>
        <taxon>Analgoidea</taxon>
        <taxon>Pyroglyphidae</taxon>
        <taxon>Dermatophagoidinae</taxon>
        <taxon>Dermatophagoides</taxon>
    </lineage>
</organism>
<accession>A0ABQ8JBZ4</accession>
<evidence type="ECO:0000313" key="1">
    <source>
        <dbReference type="EMBL" id="KAH9419920.1"/>
    </source>
</evidence>
<reference evidence="1 2" key="2">
    <citation type="journal article" date="2022" name="Mol. Biol. Evol.">
        <title>Comparative Genomics Reveals Insights into the Divergent Evolution of Astigmatic Mites and Household Pest Adaptations.</title>
        <authorList>
            <person name="Xiong Q."/>
            <person name="Wan A.T."/>
            <person name="Liu X."/>
            <person name="Fung C.S."/>
            <person name="Xiao X."/>
            <person name="Malainual N."/>
            <person name="Hou J."/>
            <person name="Wang L."/>
            <person name="Wang M."/>
            <person name="Yang K.Y."/>
            <person name="Cui Y."/>
            <person name="Leung E.L."/>
            <person name="Nong W."/>
            <person name="Shin S.K."/>
            <person name="Au S.W."/>
            <person name="Jeong K.Y."/>
            <person name="Chew F.T."/>
            <person name="Hui J.H."/>
            <person name="Leung T.F."/>
            <person name="Tungtrongchitr A."/>
            <person name="Zhong N."/>
            <person name="Liu Z."/>
            <person name="Tsui S.K."/>
        </authorList>
    </citation>
    <scope>NUCLEOTIDE SEQUENCE [LARGE SCALE GENOMIC DNA]</scope>
    <source>
        <strain evidence="1">Derp</strain>
    </source>
</reference>